<evidence type="ECO:0000256" key="6">
    <source>
        <dbReference type="ARBA" id="ARBA00023055"/>
    </source>
</evidence>
<feature type="compositionally biased region" description="Low complexity" evidence="9">
    <location>
        <begin position="1047"/>
        <end position="1056"/>
    </location>
</feature>
<dbReference type="PANTHER" id="PTHR13466:SF19">
    <property type="entry name" value="NUCLEUS-VACUOLE JUNCTION PROTEIN 2"/>
    <property type="match status" value="1"/>
</dbReference>
<feature type="region of interest" description="Disordered" evidence="9">
    <location>
        <begin position="1386"/>
        <end position="1405"/>
    </location>
</feature>
<evidence type="ECO:0000256" key="1">
    <source>
        <dbReference type="ARBA" id="ARBA00004586"/>
    </source>
</evidence>
<feature type="compositionally biased region" description="Low complexity" evidence="9">
    <location>
        <begin position="1353"/>
        <end position="1365"/>
    </location>
</feature>
<evidence type="ECO:0000256" key="2">
    <source>
        <dbReference type="ARBA" id="ARBA00022448"/>
    </source>
</evidence>
<keyword evidence="2" id="KW-0813">Transport</keyword>
<feature type="region of interest" description="Disordered" evidence="9">
    <location>
        <begin position="1547"/>
        <end position="1611"/>
    </location>
</feature>
<keyword evidence="6" id="KW-0445">Lipid transport</keyword>
<dbReference type="CDD" id="cd21675">
    <property type="entry name" value="SMP_TEX2"/>
    <property type="match status" value="1"/>
</dbReference>
<feature type="compositionally biased region" description="Low complexity" evidence="9">
    <location>
        <begin position="532"/>
        <end position="552"/>
    </location>
</feature>
<dbReference type="EMBL" id="JAABOA010000566">
    <property type="protein sequence ID" value="KAF9583866.1"/>
    <property type="molecule type" value="Genomic_DNA"/>
</dbReference>
<evidence type="ECO:0000313" key="11">
    <source>
        <dbReference type="EMBL" id="KAF9583866.1"/>
    </source>
</evidence>
<evidence type="ECO:0000256" key="9">
    <source>
        <dbReference type="SAM" id="MobiDB-lite"/>
    </source>
</evidence>
<keyword evidence="8" id="KW-0472">Membrane</keyword>
<feature type="compositionally biased region" description="Basic and acidic residues" evidence="9">
    <location>
        <begin position="1318"/>
        <end position="1330"/>
    </location>
</feature>
<evidence type="ECO:0000256" key="5">
    <source>
        <dbReference type="ARBA" id="ARBA00022989"/>
    </source>
</evidence>
<feature type="compositionally biased region" description="Polar residues" evidence="9">
    <location>
        <begin position="1116"/>
        <end position="1127"/>
    </location>
</feature>
<feature type="region of interest" description="Disordered" evidence="9">
    <location>
        <begin position="628"/>
        <end position="681"/>
    </location>
</feature>
<keyword evidence="7" id="KW-0446">Lipid-binding</keyword>
<feature type="compositionally biased region" description="Polar residues" evidence="9">
    <location>
        <begin position="1028"/>
        <end position="1046"/>
    </location>
</feature>
<evidence type="ECO:0000259" key="10">
    <source>
        <dbReference type="PROSITE" id="PS51847"/>
    </source>
</evidence>
<feature type="compositionally biased region" description="Low complexity" evidence="9">
    <location>
        <begin position="1940"/>
        <end position="1962"/>
    </location>
</feature>
<dbReference type="GO" id="GO:0008289">
    <property type="term" value="F:lipid binding"/>
    <property type="evidence" value="ECO:0007669"/>
    <property type="project" value="UniProtKB-KW"/>
</dbReference>
<feature type="region of interest" description="Disordered" evidence="9">
    <location>
        <begin position="1028"/>
        <end position="1058"/>
    </location>
</feature>
<evidence type="ECO:0000256" key="4">
    <source>
        <dbReference type="ARBA" id="ARBA00022824"/>
    </source>
</evidence>
<feature type="compositionally biased region" description="Low complexity" evidence="9">
    <location>
        <begin position="700"/>
        <end position="714"/>
    </location>
</feature>
<comment type="caution">
    <text evidence="11">The sequence shown here is derived from an EMBL/GenBank/DDBJ whole genome shotgun (WGS) entry which is preliminary data.</text>
</comment>
<feature type="compositionally biased region" description="Polar residues" evidence="9">
    <location>
        <begin position="1220"/>
        <end position="1233"/>
    </location>
</feature>
<feature type="region of interest" description="Disordered" evidence="9">
    <location>
        <begin position="968"/>
        <end position="1011"/>
    </location>
</feature>
<feature type="region of interest" description="Disordered" evidence="9">
    <location>
        <begin position="1452"/>
        <end position="1506"/>
    </location>
</feature>
<feature type="compositionally biased region" description="Low complexity" evidence="9">
    <location>
        <begin position="1627"/>
        <end position="1639"/>
    </location>
</feature>
<keyword evidence="12" id="KW-1185">Reference proteome</keyword>
<evidence type="ECO:0000256" key="8">
    <source>
        <dbReference type="ARBA" id="ARBA00023136"/>
    </source>
</evidence>
<dbReference type="OrthoDB" id="26740at2759"/>
<proteinExistence type="predicted"/>
<feature type="region of interest" description="Disordered" evidence="9">
    <location>
        <begin position="765"/>
        <end position="853"/>
    </location>
</feature>
<dbReference type="PANTHER" id="PTHR13466">
    <property type="entry name" value="TEX2 PROTEIN-RELATED"/>
    <property type="match status" value="1"/>
</dbReference>
<feature type="compositionally biased region" description="Polar residues" evidence="9">
    <location>
        <begin position="968"/>
        <end position="980"/>
    </location>
</feature>
<evidence type="ECO:0000313" key="12">
    <source>
        <dbReference type="Proteomes" id="UP000780801"/>
    </source>
</evidence>
<feature type="region of interest" description="Disordered" evidence="9">
    <location>
        <begin position="1627"/>
        <end position="1656"/>
    </location>
</feature>
<evidence type="ECO:0000256" key="3">
    <source>
        <dbReference type="ARBA" id="ARBA00022692"/>
    </source>
</evidence>
<feature type="region of interest" description="Disordered" evidence="9">
    <location>
        <begin position="110"/>
        <end position="142"/>
    </location>
</feature>
<feature type="region of interest" description="Disordered" evidence="9">
    <location>
        <begin position="2022"/>
        <end position="2042"/>
    </location>
</feature>
<feature type="compositionally biased region" description="Low complexity" evidence="9">
    <location>
        <begin position="982"/>
        <end position="994"/>
    </location>
</feature>
<feature type="region of interest" description="Disordered" evidence="9">
    <location>
        <begin position="1104"/>
        <end position="1174"/>
    </location>
</feature>
<sequence>MGFFLGFLCGLLFIPLCGLAGVYLFFTYSESYAEKQKLLHEQAVQKEKEQEASDLNDMPSALYASYLGQRYNNGAGLSYVPEHLDPQYQFSGWVSVKRIPEVDHRIIEPSLKKENKKKASHPNGNNRKGSHNGTTFDSEGSHGAGVAGSLGAGAAGVDSRFTFLDTQNLHLSLPPSLQARFKDSKYAVIKGPTMFIYENEQLEECLGVITLPHYEITVPGHQKDSHVFSKRNPIWLKYQPSSSHSRHSTASSESGLMNSSKDYYLSMVSCVDKEDLYFTLLRCCKLKPNVHSFIREIPKRDSTLFDKPAMNKLIRNIHSNEHHFQAAWLNAIIGRMFLGVYKTPQIKDAIFQKLVDKLSRVRLPNFLNDIRMKSVHLGDGVPMITRPKLLTLKPNGDMTMDMSIHYQGGFRAEVEAEAVVTVTKKIQPIKVSLVLVITLMRLEGRMQVWIKPPPCNRAWYGFYHTPHVEMKIEPVVSDKQIKSNLILKAIENKLMEAIAETMVLPNMDDVPFSDSEGIGGIFGEDILPGGEAASTSSQQPQQQPLQTQAQTSGVKWPHIPASRSATINVATDGAGHIRHGTDHPSEVRHRAETISISSIYQNTRATKSHTSLGDELMVNYSYETSTNQMTSPLDYDPMLSGGQQGGNRSGPLSESPEALPAKRMGGRPADQSSTATTDRGCGHGKFLNLGFGNNNNCNNNTNTNTDSSSNANVNGNPPGFSHHRRGSLDPAMGYSTGSTFGGNIHPGMESMRVMEEKWSHYGISEYDPQSNEGGKVHVKEKKKFREKDKHKGGQEADRVSVHSKDSGDTGSLYTTTTRWTEGTGMGQSTYGSSSGAGSSYSTLLDTNSTSSRSEKFSLSKMFQGFRKKHTKGALSGSSIQLNNNSTEILEGNEDEAQDMGSTLIGDGAEYETENRKQRHNSDPMEALPFHDYVAPVDGQTTATPAIQLSETTLSDAYQPQFRQKFESTPNLTSISFSSDPKSGGAALTGTGSTLRGDDKEPVPMARSGSPARSVYAASLFGGDESGMLSMSSSGVNGFSKSPPSANSQSSQQQQQQNLRLSPHLGSALRKLRNRSHGGSGSSKEELSIPPGDLNVVLKQLQQQQQQLQLQHHGLDSSAQTVNDNSGQDGKPVSVNGTAREDHELFSRESIGTSLSPIQDQPDFESPIDSAPPSASAVASRAIGAPTIVLQKASPYLDQGDSHTHDDEAIPYDGKVRQYNPESQSMRQQPQEPTSVRLDRNLVHQPGQKPLEIETGRSSPTSGGRPRRHSINQAPTINPGGFSIHTHGYGLGVGGATPTSPLRKEFSRDDDSDSNDNDQQDHDNEKERTEMTEPPYDNPAWIASRVRNSSDTLSTNSGHSSVSNSTKESQVHSQHSHSLKSILSSLGNKHKKKGHGSATTGGNGYSVVNNQDPYSIVGLVGIAGAIAVEHMSVTALDTDPYAGVGLPQEALQHKNNSQEELSPRGRGPEGGFTNLPLGPPAELDDPRLPGGFKPYEPEEAGVTEKKEKVKKQEECLVRDAMHARPGYIGEYPTPVRMHSFLNRQGAAIRAEAEAEEQESREQTNMFESTPPTSFKPISRSSSPLPHPKESLPIVKSTSLPTPPKSSMLPEASPRALSGDEILMSMPVVETPSSESSTQSSLTFDRQSSTTASSISSFSLRETASYRSENLMMDGTALQSEYYQEHLMDGVAATGTAGQTMTRHEYDMIMFSHSMPLQTNDVIGIPTTNPVATADVEDAIANASSTEERGGFSNIGMGQQPHPLFGTSPMSGGQGSESEPPQDRSLAVNTDERLRGLGSDPHMTPQQQQDPVESLPLEETPYTLENPKILGQDDGKVDEGALAAAGPSDDYPSPEELRHEQAFMNQPSLAVPNSSSGSGSGAGAGAGSAMAPTVPGSSKKHHRNFFKRFIRRKSSEDIAGDASQAQALPEISPKRNRFLFHSGKSTGPTSPTSSSSSLYLNPASSQSMSAVGSGLNSALNIALPYSQGLRGGTSTEFVRSRAQSTSASEEAILATVSGSLLSPVTKATRTRPRSSTVNAMPSVR</sequence>
<feature type="compositionally biased region" description="Polar residues" evidence="9">
    <location>
        <begin position="122"/>
        <end position="138"/>
    </location>
</feature>
<comment type="subcellular location">
    <subcellularLocation>
        <location evidence="1">Endoplasmic reticulum membrane</location>
    </subcellularLocation>
</comment>
<name>A0A9P6G035_9FUNG</name>
<protein>
    <recommendedName>
        <fullName evidence="10">SMP-LTD domain-containing protein</fullName>
    </recommendedName>
</protein>
<feature type="compositionally biased region" description="Polar residues" evidence="9">
    <location>
        <begin position="1562"/>
        <end position="1571"/>
    </location>
</feature>
<dbReference type="GO" id="GO:1990456">
    <property type="term" value="P:mitochondrion-endoplasmic reticulum membrane tethering"/>
    <property type="evidence" value="ECO:0007669"/>
    <property type="project" value="TreeGrafter"/>
</dbReference>
<feature type="region of interest" description="Disordered" evidence="9">
    <location>
        <begin position="1837"/>
        <end position="1962"/>
    </location>
</feature>
<dbReference type="InterPro" id="IPR031468">
    <property type="entry name" value="SMP_LBD"/>
</dbReference>
<keyword evidence="3" id="KW-0812">Transmembrane</keyword>
<keyword evidence="5" id="KW-1133">Transmembrane helix</keyword>
<accession>A0A9P6G035</accession>
<evidence type="ECO:0000256" key="7">
    <source>
        <dbReference type="ARBA" id="ARBA00023121"/>
    </source>
</evidence>
<organism evidence="11 12">
    <name type="scientific">Lunasporangiospora selenospora</name>
    <dbReference type="NCBI Taxonomy" id="979761"/>
    <lineage>
        <taxon>Eukaryota</taxon>
        <taxon>Fungi</taxon>
        <taxon>Fungi incertae sedis</taxon>
        <taxon>Mucoromycota</taxon>
        <taxon>Mortierellomycotina</taxon>
        <taxon>Mortierellomycetes</taxon>
        <taxon>Mortierellales</taxon>
        <taxon>Mortierellaceae</taxon>
        <taxon>Lunasporangiospora</taxon>
    </lineage>
</organism>
<feature type="compositionally biased region" description="Low complexity" evidence="9">
    <location>
        <begin position="1646"/>
        <end position="1656"/>
    </location>
</feature>
<feature type="compositionally biased region" description="Low complexity" evidence="9">
    <location>
        <begin position="814"/>
        <end position="842"/>
    </location>
</feature>
<feature type="compositionally biased region" description="Polar residues" evidence="9">
    <location>
        <begin position="1861"/>
        <end position="1871"/>
    </location>
</feature>
<dbReference type="Proteomes" id="UP000780801">
    <property type="component" value="Unassembled WGS sequence"/>
</dbReference>
<reference evidence="11" key="1">
    <citation type="journal article" date="2020" name="Fungal Divers.">
        <title>Resolving the Mortierellaceae phylogeny through synthesis of multi-gene phylogenetics and phylogenomics.</title>
        <authorList>
            <person name="Vandepol N."/>
            <person name="Liber J."/>
            <person name="Desiro A."/>
            <person name="Na H."/>
            <person name="Kennedy M."/>
            <person name="Barry K."/>
            <person name="Grigoriev I.V."/>
            <person name="Miller A.N."/>
            <person name="O'Donnell K."/>
            <person name="Stajich J.E."/>
            <person name="Bonito G."/>
        </authorList>
    </citation>
    <scope>NUCLEOTIDE SEQUENCE</scope>
    <source>
        <strain evidence="11">KOD1015</strain>
    </source>
</reference>
<feature type="region of interest" description="Disordered" evidence="9">
    <location>
        <begin position="529"/>
        <end position="555"/>
    </location>
</feature>
<dbReference type="GO" id="GO:0015914">
    <property type="term" value="P:phospholipid transport"/>
    <property type="evidence" value="ECO:0007669"/>
    <property type="project" value="TreeGrafter"/>
</dbReference>
<dbReference type="GO" id="GO:0005789">
    <property type="term" value="C:endoplasmic reticulum membrane"/>
    <property type="evidence" value="ECO:0007669"/>
    <property type="project" value="UniProtKB-SubCell"/>
</dbReference>
<keyword evidence="4" id="KW-0256">Endoplasmic reticulum</keyword>
<feature type="compositionally biased region" description="Polar residues" evidence="9">
    <location>
        <begin position="1149"/>
        <end position="1158"/>
    </location>
</feature>
<feature type="compositionally biased region" description="Low complexity" evidence="9">
    <location>
        <begin position="1594"/>
        <end position="1608"/>
    </location>
</feature>
<feature type="compositionally biased region" description="Basic and acidic residues" evidence="9">
    <location>
        <begin position="783"/>
        <end position="807"/>
    </location>
</feature>
<dbReference type="PROSITE" id="PS51847">
    <property type="entry name" value="SMP"/>
    <property type="match status" value="1"/>
</dbReference>
<feature type="region of interest" description="Disordered" evidence="9">
    <location>
        <begin position="1742"/>
        <end position="1812"/>
    </location>
</feature>
<feature type="compositionally biased region" description="Polar residues" evidence="9">
    <location>
        <begin position="1766"/>
        <end position="1777"/>
    </location>
</feature>
<dbReference type="GO" id="GO:0032865">
    <property type="term" value="C:ERMES complex"/>
    <property type="evidence" value="ECO:0007669"/>
    <property type="project" value="TreeGrafter"/>
</dbReference>
<feature type="region of interest" description="Disordered" evidence="9">
    <location>
        <begin position="1220"/>
        <end position="1379"/>
    </location>
</feature>
<feature type="domain" description="SMP-LTD" evidence="10">
    <location>
        <begin position="322"/>
        <end position="513"/>
    </location>
</feature>
<feature type="compositionally biased region" description="Basic residues" evidence="9">
    <location>
        <begin position="1896"/>
        <end position="1910"/>
    </location>
</feature>
<gene>
    <name evidence="11" type="ORF">BGW38_008279</name>
</gene>
<feature type="region of interest" description="Disordered" evidence="9">
    <location>
        <begin position="700"/>
        <end position="747"/>
    </location>
</feature>